<keyword evidence="2" id="KW-1185">Reference proteome</keyword>
<dbReference type="EMBL" id="JBHUDO010000002">
    <property type="protein sequence ID" value="MFD1645243.1"/>
    <property type="molecule type" value="Genomic_DNA"/>
</dbReference>
<sequence>MERTLDLRSGEYRFEPADWRSDAGQVLGNVGSGSEDGEPMWHLHDVVRADGRTVLEVLDDRRGMAGMLDTTGQQFLFRRPGGEPVMAYEHEGGLTAKGATLRAAGTDERLGSWEKTGRFFGDWELTDRDGRHVATASREWSLSDLFYPVFAMTSSAGHDIGALDLAQSGLFYSAAVTLSPSEIQPELHLAFAYGIFRAYAIRRET</sequence>
<dbReference type="RefSeq" id="WP_256399245.1">
    <property type="nucleotide sequence ID" value="NZ_JANHJR010000001.1"/>
</dbReference>
<accession>A0ABD6DIE2</accession>
<dbReference type="AlphaFoldDB" id="A0ABD6DIE2"/>
<comment type="caution">
    <text evidence="1">The sequence shown here is derived from an EMBL/GenBank/DDBJ whole genome shotgun (WGS) entry which is preliminary data.</text>
</comment>
<proteinExistence type="predicted"/>
<protein>
    <submittedName>
        <fullName evidence="1">Uncharacterized protein</fullName>
    </submittedName>
</protein>
<evidence type="ECO:0000313" key="2">
    <source>
        <dbReference type="Proteomes" id="UP001597034"/>
    </source>
</evidence>
<evidence type="ECO:0000313" key="1">
    <source>
        <dbReference type="EMBL" id="MFD1645243.1"/>
    </source>
</evidence>
<organism evidence="1 2">
    <name type="scientific">Haloarchaeobius litoreus</name>
    <dbReference type="NCBI Taxonomy" id="755306"/>
    <lineage>
        <taxon>Archaea</taxon>
        <taxon>Methanobacteriati</taxon>
        <taxon>Methanobacteriota</taxon>
        <taxon>Stenosarchaea group</taxon>
        <taxon>Halobacteria</taxon>
        <taxon>Halobacteriales</taxon>
        <taxon>Halorubellaceae</taxon>
        <taxon>Haloarchaeobius</taxon>
    </lineage>
</organism>
<reference evidence="1 2" key="1">
    <citation type="journal article" date="2019" name="Int. J. Syst. Evol. Microbiol.">
        <title>The Global Catalogue of Microorganisms (GCM) 10K type strain sequencing project: providing services to taxonomists for standard genome sequencing and annotation.</title>
        <authorList>
            <consortium name="The Broad Institute Genomics Platform"/>
            <consortium name="The Broad Institute Genome Sequencing Center for Infectious Disease"/>
            <person name="Wu L."/>
            <person name="Ma J."/>
        </authorList>
    </citation>
    <scope>NUCLEOTIDE SEQUENCE [LARGE SCALE GENOMIC DNA]</scope>
    <source>
        <strain evidence="1 2">CGMCC 1.10390</strain>
    </source>
</reference>
<dbReference type="Proteomes" id="UP001597034">
    <property type="component" value="Unassembled WGS sequence"/>
</dbReference>
<gene>
    <name evidence="1" type="ORF">ACFSBL_06065</name>
</gene>
<name>A0ABD6DIE2_9EURY</name>